<evidence type="ECO:0000256" key="1">
    <source>
        <dbReference type="ARBA" id="ARBA00022737"/>
    </source>
</evidence>
<reference evidence="5" key="2">
    <citation type="submission" date="2019-10" db="EMBL/GenBank/DDBJ databases">
        <title>A de novo genome assembly of a pear dwarfing rootstock.</title>
        <authorList>
            <person name="Wang F."/>
            <person name="Wang J."/>
            <person name="Li S."/>
            <person name="Zhang Y."/>
            <person name="Fang M."/>
            <person name="Ma L."/>
            <person name="Zhao Y."/>
            <person name="Jiang S."/>
        </authorList>
    </citation>
    <scope>NUCLEOTIDE SEQUENCE [LARGE SCALE GENOMIC DNA]</scope>
</reference>
<dbReference type="OrthoDB" id="409644at2759"/>
<dbReference type="EMBL" id="SMOL01000160">
    <property type="protein sequence ID" value="KAB2624201.1"/>
    <property type="molecule type" value="Genomic_DNA"/>
</dbReference>
<dbReference type="PANTHER" id="PTHR47451">
    <property type="entry name" value="ARM REPEAT SUPERFAMILY PROTEIN"/>
    <property type="match status" value="1"/>
</dbReference>
<dbReference type="PROSITE" id="PS50176">
    <property type="entry name" value="ARM_REPEAT"/>
    <property type="match status" value="4"/>
</dbReference>
<evidence type="ECO:0000313" key="5">
    <source>
        <dbReference type="Proteomes" id="UP000327157"/>
    </source>
</evidence>
<organism evidence="4 5">
    <name type="scientific">Pyrus ussuriensis x Pyrus communis</name>
    <dbReference type="NCBI Taxonomy" id="2448454"/>
    <lineage>
        <taxon>Eukaryota</taxon>
        <taxon>Viridiplantae</taxon>
        <taxon>Streptophyta</taxon>
        <taxon>Embryophyta</taxon>
        <taxon>Tracheophyta</taxon>
        <taxon>Spermatophyta</taxon>
        <taxon>Magnoliopsida</taxon>
        <taxon>eudicotyledons</taxon>
        <taxon>Gunneridae</taxon>
        <taxon>Pentapetalae</taxon>
        <taxon>rosids</taxon>
        <taxon>fabids</taxon>
        <taxon>Rosales</taxon>
        <taxon>Rosaceae</taxon>
        <taxon>Amygdaloideae</taxon>
        <taxon>Maleae</taxon>
        <taxon>Pyrus</taxon>
    </lineage>
</organism>
<evidence type="ECO:0000256" key="2">
    <source>
        <dbReference type="PROSITE-ProRule" id="PRU00259"/>
    </source>
</evidence>
<dbReference type="InterPro" id="IPR016024">
    <property type="entry name" value="ARM-type_fold"/>
</dbReference>
<feature type="region of interest" description="Disordered" evidence="3">
    <location>
        <begin position="543"/>
        <end position="568"/>
    </location>
</feature>
<protein>
    <submittedName>
        <fullName evidence="4">Uncharacterized protein</fullName>
    </submittedName>
</protein>
<dbReference type="SMART" id="SM00185">
    <property type="entry name" value="ARM"/>
    <property type="match status" value="9"/>
</dbReference>
<dbReference type="PANTHER" id="PTHR47451:SF1">
    <property type="entry name" value="ARM REPEAT SUPERFAMILY PROTEIN"/>
    <property type="match status" value="1"/>
</dbReference>
<feature type="repeat" description="ARM" evidence="2">
    <location>
        <begin position="465"/>
        <end position="496"/>
    </location>
</feature>
<feature type="repeat" description="ARM" evidence="2">
    <location>
        <begin position="190"/>
        <end position="234"/>
    </location>
</feature>
<name>A0A5N5HDD0_9ROSA</name>
<feature type="region of interest" description="Disordered" evidence="3">
    <location>
        <begin position="74"/>
        <end position="97"/>
    </location>
</feature>
<feature type="repeat" description="ARM" evidence="2">
    <location>
        <begin position="149"/>
        <end position="191"/>
    </location>
</feature>
<dbReference type="Pfam" id="PF00514">
    <property type="entry name" value="Arm"/>
    <property type="match status" value="2"/>
</dbReference>
<dbReference type="Gene3D" id="1.25.10.10">
    <property type="entry name" value="Leucine-rich Repeat Variant"/>
    <property type="match status" value="3"/>
</dbReference>
<reference evidence="4 5" key="3">
    <citation type="submission" date="2019-11" db="EMBL/GenBank/DDBJ databases">
        <title>A de novo genome assembly of a pear dwarfing rootstock.</title>
        <authorList>
            <person name="Wang F."/>
            <person name="Wang J."/>
            <person name="Li S."/>
            <person name="Zhang Y."/>
            <person name="Fang M."/>
            <person name="Ma L."/>
            <person name="Zhao Y."/>
            <person name="Jiang S."/>
        </authorList>
    </citation>
    <scope>NUCLEOTIDE SEQUENCE [LARGE SCALE GENOMIC DNA]</scope>
    <source>
        <strain evidence="4">S2</strain>
        <tissue evidence="4">Leaf</tissue>
    </source>
</reference>
<keyword evidence="1" id="KW-0677">Repeat</keyword>
<sequence>MLASAAQPSLTVKQPCLLQSSLSISNTHIHMEVIAAKPTRPRNGRPTFFFHSTRFQCLNLKSRFSRQFLTRVSDSDGGGAADATPQQFKPSTDTKEIKSTSLGDGYVGLFIRMLGLDNDSLDREEAIVALWKYSLGGKKYVEAIMQFPGCINLIVNLLRSESSSACEAAAGLLRSISLVNLYRDVVAQSGAIEEITGLLNRPSLNPEVKEQAICTLWNLSVDEKFRVKIANSDVLPLLVKSVDDEDVKVKEAAGGLLANLSLSHFSHSIMVEAGVIPKLAKLLRTDVEGSKVIRKEARNALLELCKDEYYRILVVEEGLVPVPIIGSAAYKSFRPGLYSWPSLPDGVEIEQTYKTPSRFGASELLLGLHVDEKKANIEEAKMNAIVGRTQQQFLARIGAIELEDDKKQSELTTGKQLTLLPWTDGVARLVLILGLEDESAIARAAEAIADASINEHIRIAFREAGAVKLLVHLLDSKNNAVVLAAVRALERLSVSNVVCQLIEAEGVRDPLVNLLKQPQISDILMEKALDILARISDPNKEMKSKFYDGPRNGSKKGSDAARGPYGSTGMTGDIANMSMSKTNTSENVLDSGVIARLVETLKTPTPSLQTKAASILEFYAVIDPSMDTIISADIESGLDDVFQQKILEDTESEVYNQQPEKYALEVEEAGHAISAASRLFTKLLDSKKFCQKIDSEHFTKLLGDILKSNIPLHNKDWVAACLVKLGSLSGPRLDFEDPINMEVTLHETIPRLMEQLKSSFFLEEKEAAVVELNRIISEGVVDSTRAIASQGGIFPLVELIEQGSESAVEACLAILYNLSMDSENHPAIIAAGAVPVLRRIVLSQRPQWNRALHLLRTLPT</sequence>
<dbReference type="InterPro" id="IPR011989">
    <property type="entry name" value="ARM-like"/>
</dbReference>
<reference evidence="4 5" key="1">
    <citation type="submission" date="2019-09" db="EMBL/GenBank/DDBJ databases">
        <authorList>
            <person name="Ou C."/>
        </authorList>
    </citation>
    <scope>NUCLEOTIDE SEQUENCE [LARGE SCALE GENOMIC DNA]</scope>
    <source>
        <strain evidence="4">S2</strain>
        <tissue evidence="4">Leaf</tissue>
    </source>
</reference>
<keyword evidence="5" id="KW-1185">Reference proteome</keyword>
<gene>
    <name evidence="4" type="ORF">D8674_015861</name>
</gene>
<dbReference type="InterPro" id="IPR000225">
    <property type="entry name" value="Armadillo"/>
</dbReference>
<evidence type="ECO:0000256" key="3">
    <source>
        <dbReference type="SAM" id="MobiDB-lite"/>
    </source>
</evidence>
<accession>A0A5N5HDD0</accession>
<comment type="caution">
    <text evidence="4">The sequence shown here is derived from an EMBL/GenBank/DDBJ whole genome shotgun (WGS) entry which is preliminary data.</text>
</comment>
<proteinExistence type="predicted"/>
<evidence type="ECO:0000313" key="4">
    <source>
        <dbReference type="EMBL" id="KAB2624201.1"/>
    </source>
</evidence>
<feature type="repeat" description="ARM" evidence="2">
    <location>
        <begin position="791"/>
        <end position="833"/>
    </location>
</feature>
<dbReference type="SUPFAM" id="SSF48371">
    <property type="entry name" value="ARM repeat"/>
    <property type="match status" value="2"/>
</dbReference>
<dbReference type="Proteomes" id="UP000327157">
    <property type="component" value="Chromosome 16"/>
</dbReference>
<dbReference type="AlphaFoldDB" id="A0A5N5HDD0"/>